<accession>A0A640TTT1</accession>
<reference evidence="2 3" key="1">
    <citation type="submission" date="2019-12" db="EMBL/GenBank/DDBJ databases">
        <title>Whole genome shotgun sequence of Streptomyces libani subsp. libani NBRC 13452.</title>
        <authorList>
            <person name="Ichikawa N."/>
            <person name="Kimura A."/>
            <person name="Kitahashi Y."/>
            <person name="Komaki H."/>
            <person name="Tamura T."/>
        </authorList>
    </citation>
    <scope>NUCLEOTIDE SEQUENCE [LARGE SCALE GENOMIC DNA]</scope>
    <source>
        <strain evidence="2 3">NBRC 13452</strain>
    </source>
</reference>
<feature type="compositionally biased region" description="Polar residues" evidence="1">
    <location>
        <begin position="112"/>
        <end position="121"/>
    </location>
</feature>
<dbReference type="AlphaFoldDB" id="A0A640TTT1"/>
<name>A0A640TTT1_STRNI</name>
<dbReference type="Proteomes" id="UP000429552">
    <property type="component" value="Unassembled WGS sequence"/>
</dbReference>
<protein>
    <submittedName>
        <fullName evidence="2">Uncharacterized protein</fullName>
    </submittedName>
</protein>
<organism evidence="2 3">
    <name type="scientific">Streptomyces nigrescens</name>
    <dbReference type="NCBI Taxonomy" id="1920"/>
    <lineage>
        <taxon>Bacteria</taxon>
        <taxon>Bacillati</taxon>
        <taxon>Actinomycetota</taxon>
        <taxon>Actinomycetes</taxon>
        <taxon>Kitasatosporales</taxon>
        <taxon>Streptomycetaceae</taxon>
        <taxon>Streptomyces</taxon>
    </lineage>
</organism>
<feature type="compositionally biased region" description="Pro residues" evidence="1">
    <location>
        <begin position="142"/>
        <end position="151"/>
    </location>
</feature>
<proteinExistence type="predicted"/>
<comment type="caution">
    <text evidence="2">The sequence shown here is derived from an EMBL/GenBank/DDBJ whole genome shotgun (WGS) entry which is preliminary data.</text>
</comment>
<evidence type="ECO:0000313" key="2">
    <source>
        <dbReference type="EMBL" id="GFE25586.1"/>
    </source>
</evidence>
<evidence type="ECO:0000256" key="1">
    <source>
        <dbReference type="SAM" id="MobiDB-lite"/>
    </source>
</evidence>
<gene>
    <name evidence="2" type="ORF">Sliba_60390</name>
</gene>
<dbReference type="EMBL" id="BLIP01000002">
    <property type="protein sequence ID" value="GFE25586.1"/>
    <property type="molecule type" value="Genomic_DNA"/>
</dbReference>
<feature type="region of interest" description="Disordered" evidence="1">
    <location>
        <begin position="26"/>
        <end position="151"/>
    </location>
</feature>
<evidence type="ECO:0000313" key="3">
    <source>
        <dbReference type="Proteomes" id="UP000429552"/>
    </source>
</evidence>
<sequence>MGEPERPAGAGGSGLAAAGWSVLAGGLGARDGTAADWDEEEAGPGLGAVRGRSAGAGDAEVGPAGGRGVAVPSGAPCRSGWGASEEATSVGFGSSGRAASDPVGRSPGESGWASSGKSTPQAVPDPRTSYGSGCHGIDPGAAAPPRPGFRT</sequence>